<proteinExistence type="predicted"/>
<protein>
    <submittedName>
        <fullName evidence="2">Uncharacterized protein</fullName>
    </submittedName>
</protein>
<evidence type="ECO:0000313" key="2">
    <source>
        <dbReference type="EMBL" id="KAJ4863287.1"/>
    </source>
</evidence>
<comment type="caution">
    <text evidence="2">The sequence shown here is derived from an EMBL/GenBank/DDBJ whole genome shotgun (WGS) entry which is preliminary data.</text>
</comment>
<keyword evidence="1" id="KW-0175">Coiled coil</keyword>
<gene>
    <name evidence="2" type="ORF">T069G_04241</name>
</gene>
<name>A0A9W9EAV4_9HYPO</name>
<keyword evidence="3" id="KW-1185">Reference proteome</keyword>
<dbReference type="EMBL" id="JAOPEN010000002">
    <property type="protein sequence ID" value="KAJ4863287.1"/>
    <property type="molecule type" value="Genomic_DNA"/>
</dbReference>
<dbReference type="AlphaFoldDB" id="A0A9W9EAV4"/>
<reference evidence="2" key="1">
    <citation type="submission" date="2022-09" db="EMBL/GenBank/DDBJ databases">
        <title>Chromosome-level assembly of Trichoderma breve T069, a fungus used in development of biopesticide product.</title>
        <authorList>
            <person name="Lin R."/>
            <person name="Liu T."/>
        </authorList>
    </citation>
    <scope>NUCLEOTIDE SEQUENCE</scope>
    <source>
        <strain evidence="2">T069</strain>
    </source>
</reference>
<dbReference type="Proteomes" id="UP001140511">
    <property type="component" value="Unassembled WGS sequence"/>
</dbReference>
<organism evidence="2 3">
    <name type="scientific">Trichoderma breve</name>
    <dbReference type="NCBI Taxonomy" id="2034170"/>
    <lineage>
        <taxon>Eukaryota</taxon>
        <taxon>Fungi</taxon>
        <taxon>Dikarya</taxon>
        <taxon>Ascomycota</taxon>
        <taxon>Pezizomycotina</taxon>
        <taxon>Sordariomycetes</taxon>
        <taxon>Hypocreomycetidae</taxon>
        <taxon>Hypocreales</taxon>
        <taxon>Hypocreaceae</taxon>
        <taxon>Trichoderma</taxon>
    </lineage>
</organism>
<accession>A0A9W9EAV4</accession>
<evidence type="ECO:0000256" key="1">
    <source>
        <dbReference type="SAM" id="Coils"/>
    </source>
</evidence>
<evidence type="ECO:0000313" key="3">
    <source>
        <dbReference type="Proteomes" id="UP001140511"/>
    </source>
</evidence>
<dbReference type="GeneID" id="80866139"/>
<feature type="coiled-coil region" evidence="1">
    <location>
        <begin position="39"/>
        <end position="90"/>
    </location>
</feature>
<dbReference type="RefSeq" id="XP_056032343.1">
    <property type="nucleotide sequence ID" value="XM_056171451.1"/>
</dbReference>
<sequence length="169" mass="19680">MADAHEQGESSSGLRETVEKIEGEANKLVANDEVSMSEREAFEFQKAELELQKKTFESQMIAFMIQKAKYESELRQIEEVRKRAFDAREKFFYGMENDFMIYAEGWMRFMGVHEMEIESRMWSAKGGMASRRVYYDGSKQLYSELDDLKPSAFSLTEVALRPSVEEEFA</sequence>